<dbReference type="CDD" id="cd06445">
    <property type="entry name" value="ATase"/>
    <property type="match status" value="1"/>
</dbReference>
<dbReference type="PANTHER" id="PTHR42942:SF1">
    <property type="entry name" value="ALKYLTRANSFERASE-LIKE PROTEIN 1"/>
    <property type="match status" value="1"/>
</dbReference>
<dbReference type="Proteomes" id="UP001500822">
    <property type="component" value="Unassembled WGS sequence"/>
</dbReference>
<dbReference type="Gene3D" id="1.10.10.10">
    <property type="entry name" value="Winged helix-like DNA-binding domain superfamily/Winged helix DNA-binding domain"/>
    <property type="match status" value="1"/>
</dbReference>
<protein>
    <submittedName>
        <fullName evidence="3">MGMT family protein</fullName>
    </submittedName>
</protein>
<dbReference type="PANTHER" id="PTHR42942">
    <property type="entry name" value="6-O-METHYLGUANINE DNA METHYLTRANSFERASE"/>
    <property type="match status" value="1"/>
</dbReference>
<sequence length="111" mass="12164">MARISDAQIETVRALIAAIPPGEVSTYGDLAEAAGLTNPRQVGWILRTDGADLPWQRVVPASGRPTIDKATRQLDLLAAEGVPIHDGRILLRECRTRLLREPDSRGRRTES</sequence>
<dbReference type="EMBL" id="BAABIE010000016">
    <property type="protein sequence ID" value="GAA4756616.1"/>
    <property type="molecule type" value="Genomic_DNA"/>
</dbReference>
<proteinExistence type="predicted"/>
<feature type="domain" description="Methylated-DNA-[protein]-cysteine S-methyltransferase DNA binding" evidence="2">
    <location>
        <begin position="11"/>
        <end position="82"/>
    </location>
</feature>
<organism evidence="3 4">
    <name type="scientific">Gordonia alkaliphila</name>
    <dbReference type="NCBI Taxonomy" id="1053547"/>
    <lineage>
        <taxon>Bacteria</taxon>
        <taxon>Bacillati</taxon>
        <taxon>Actinomycetota</taxon>
        <taxon>Actinomycetes</taxon>
        <taxon>Mycobacteriales</taxon>
        <taxon>Gordoniaceae</taxon>
        <taxon>Gordonia</taxon>
    </lineage>
</organism>
<reference evidence="4" key="1">
    <citation type="journal article" date="2019" name="Int. J. Syst. Evol. Microbiol.">
        <title>The Global Catalogue of Microorganisms (GCM) 10K type strain sequencing project: providing services to taxonomists for standard genome sequencing and annotation.</title>
        <authorList>
            <consortium name="The Broad Institute Genomics Platform"/>
            <consortium name="The Broad Institute Genome Sequencing Center for Infectious Disease"/>
            <person name="Wu L."/>
            <person name="Ma J."/>
        </authorList>
    </citation>
    <scope>NUCLEOTIDE SEQUENCE [LARGE SCALE GENOMIC DNA]</scope>
    <source>
        <strain evidence="4">JCM 18077</strain>
    </source>
</reference>
<dbReference type="Pfam" id="PF01035">
    <property type="entry name" value="DNA_binding_1"/>
    <property type="match status" value="1"/>
</dbReference>
<dbReference type="InterPro" id="IPR036388">
    <property type="entry name" value="WH-like_DNA-bd_sf"/>
</dbReference>
<accession>A0ABP8ZGZ2</accession>
<evidence type="ECO:0000259" key="2">
    <source>
        <dbReference type="Pfam" id="PF01035"/>
    </source>
</evidence>
<keyword evidence="1" id="KW-0227">DNA damage</keyword>
<evidence type="ECO:0000313" key="3">
    <source>
        <dbReference type="EMBL" id="GAA4756616.1"/>
    </source>
</evidence>
<evidence type="ECO:0000256" key="1">
    <source>
        <dbReference type="ARBA" id="ARBA00022763"/>
    </source>
</evidence>
<dbReference type="InterPro" id="IPR036217">
    <property type="entry name" value="MethylDNA_cys_MeTrfase_DNAb"/>
</dbReference>
<name>A0ABP8ZGZ2_9ACTN</name>
<dbReference type="InterPro" id="IPR052520">
    <property type="entry name" value="ATL_DNA_repair"/>
</dbReference>
<evidence type="ECO:0000313" key="4">
    <source>
        <dbReference type="Proteomes" id="UP001500822"/>
    </source>
</evidence>
<comment type="caution">
    <text evidence="3">The sequence shown here is derived from an EMBL/GenBank/DDBJ whole genome shotgun (WGS) entry which is preliminary data.</text>
</comment>
<gene>
    <name evidence="3" type="ORF">GCM10023217_30800</name>
</gene>
<keyword evidence="4" id="KW-1185">Reference proteome</keyword>
<dbReference type="SUPFAM" id="SSF46767">
    <property type="entry name" value="Methylated DNA-protein cysteine methyltransferase, C-terminal domain"/>
    <property type="match status" value="1"/>
</dbReference>
<dbReference type="RefSeq" id="WP_345314164.1">
    <property type="nucleotide sequence ID" value="NZ_BAABIE010000016.1"/>
</dbReference>
<dbReference type="InterPro" id="IPR014048">
    <property type="entry name" value="MethylDNA_cys_MeTrfase_DNA-bd"/>
</dbReference>